<feature type="transmembrane region" description="Helical" evidence="1">
    <location>
        <begin position="21"/>
        <end position="44"/>
    </location>
</feature>
<keyword evidence="1" id="KW-1133">Transmembrane helix</keyword>
<evidence type="ECO:0000313" key="3">
    <source>
        <dbReference type="Proteomes" id="UP000243425"/>
    </source>
</evidence>
<reference evidence="2 3" key="1">
    <citation type="journal article" date="2006" name="Proc. Natl. Acad. Sci. U.S.A.">
        <title>Complete nucleotide sequence of the chlorarachniophyte nucleomorph: nature's smallest nucleus.</title>
        <authorList>
            <person name="Gilson P.R."/>
            <person name="Su V."/>
            <person name="Slamovits C.H."/>
            <person name="Reith M.E."/>
            <person name="Keeling P.J."/>
            <person name="McFadden G.I."/>
        </authorList>
    </citation>
    <scope>NUCLEOTIDE SEQUENCE [LARGE SCALE GENOMIC DNA]</scope>
    <source>
        <strain evidence="3">CCMP621</strain>
    </source>
</reference>
<sequence length="659" mass="78126">MNSLIFIKLKYILKSITANKNINMILTTSSILNIMNIFNNYIIFVCTSLLSNKLTIKEIFILNTIVKITNFVFIQKTNIKENFISGIFNDAFQIDLIFFKLLKINEIYVNVVFKLLLIIHSYIRRTNFNKIIIKTNSSCSLKKNIDFLLVYFSMKIIKKSLLLKNMESVKLRELLLTKHFPALIRSSPKISLLYNTIISIANSCNILGYNSNFFTFIDLPYIYLWVKNNKENSKYVIDQRKTFSINEPINSSLPQQKYLNTHKIKFNRIKLVNFLNNLSCIYETNEENTINTKFIYNRLVLKNKYYYRSEFNVTEVVKKNLFLVDFSLLRNNIVCRDFLKIFIRLYFFSYSTLSSLKFFLIYLIIKNIQLLNIHQIMAKNVLIMSDIMPWKSLKFNIYKKLINKSIISTSFKLEKNRFTFRYSKNKSIFYFRFSKNIIITTKSRKLFYILKLFKKKHNRKKPNSRNFNLKNIIALIEEQSKSSLKFDCKNSSLNLNLDCLNIAEIFDLSSSVIIALTIFYLLLSNFNPFNEKISLSYDKLMEYDKFIFLKLSNNKKKLDDPIVNYRFWSTFLMHQLKTTINSKIICNFCEKIQMLLNEKRLKISNFSRIALMYSTNLIFIKNYFKINSIHLLVRKNFLQNKISSIGVILKSILKAILVI</sequence>
<dbReference type="Proteomes" id="UP000243425">
    <property type="component" value="Nucleomorph 1"/>
</dbReference>
<dbReference type="AlphaFoldDB" id="Q3LWH7"/>
<name>Q3LWH7_BIGNA</name>
<protein>
    <submittedName>
        <fullName evidence="2">Uncharacterized protein</fullName>
    </submittedName>
</protein>
<feature type="transmembrane region" description="Helical" evidence="1">
    <location>
        <begin position="107"/>
        <end position="123"/>
    </location>
</feature>
<accession>Q3LWH7</accession>
<proteinExistence type="predicted"/>
<keyword evidence="1" id="KW-0812">Transmembrane</keyword>
<feature type="transmembrane region" description="Helical" evidence="1">
    <location>
        <begin position="345"/>
        <end position="365"/>
    </location>
</feature>
<keyword evidence="2" id="KW-0542">Nucleomorph</keyword>
<keyword evidence="1" id="KW-0472">Membrane</keyword>
<dbReference type="EMBL" id="DQ158856">
    <property type="protein sequence ID" value="ABA27189.1"/>
    <property type="molecule type" value="Genomic_DNA"/>
</dbReference>
<geneLocation type="nucleomorph" evidence="2"/>
<dbReference type="GeneID" id="5788416"/>
<dbReference type="RefSeq" id="XP_001712801.1">
    <property type="nucleotide sequence ID" value="XM_001712749.1"/>
</dbReference>
<organism evidence="2 3">
    <name type="scientific">Bigelowiella natans</name>
    <name type="common">Pedinomonas minutissima</name>
    <name type="synonym">Chlorarachnion sp. (strain CCMP621)</name>
    <dbReference type="NCBI Taxonomy" id="227086"/>
    <lineage>
        <taxon>Eukaryota</taxon>
        <taxon>Sar</taxon>
        <taxon>Rhizaria</taxon>
        <taxon>Cercozoa</taxon>
        <taxon>Chlorarachniophyceae</taxon>
        <taxon>Bigelowiella</taxon>
    </lineage>
</organism>
<evidence type="ECO:0000313" key="2">
    <source>
        <dbReference type="EMBL" id="ABA27189.1"/>
    </source>
</evidence>
<evidence type="ECO:0000256" key="1">
    <source>
        <dbReference type="SAM" id="Phobius"/>
    </source>
</evidence>